<dbReference type="InterPro" id="IPR024078">
    <property type="entry name" value="LmbE-like_dom_sf"/>
</dbReference>
<name>A0A6J5YCV4_9ZZZZ</name>
<dbReference type="PANTHER" id="PTHR12993:SF26">
    <property type="entry name" value="1D-MYO-INOSITOL 2-ACETAMIDO-2-DEOXY-ALPHA-D-GLUCOPYRANOSIDE DEACETYLASE"/>
    <property type="match status" value="1"/>
</dbReference>
<accession>A0A6J5YCV4</accession>
<reference evidence="1" key="1">
    <citation type="submission" date="2020-05" db="EMBL/GenBank/DDBJ databases">
        <authorList>
            <person name="Chiriac C."/>
            <person name="Salcher M."/>
            <person name="Ghai R."/>
            <person name="Kavagutti S V."/>
        </authorList>
    </citation>
    <scope>NUCLEOTIDE SEQUENCE</scope>
</reference>
<dbReference type="AlphaFoldDB" id="A0A6J5YCV4"/>
<dbReference type="EMBL" id="CAEMXZ010000003">
    <property type="protein sequence ID" value="CAB4322386.1"/>
    <property type="molecule type" value="Genomic_DNA"/>
</dbReference>
<dbReference type="PANTHER" id="PTHR12993">
    <property type="entry name" value="N-ACETYLGLUCOSAMINYL-PHOSPHATIDYLINOSITOL DE-N-ACETYLASE-RELATED"/>
    <property type="match status" value="1"/>
</dbReference>
<dbReference type="Pfam" id="PF02585">
    <property type="entry name" value="PIG-L"/>
    <property type="match status" value="1"/>
</dbReference>
<dbReference type="GO" id="GO:0016811">
    <property type="term" value="F:hydrolase activity, acting on carbon-nitrogen (but not peptide) bonds, in linear amides"/>
    <property type="evidence" value="ECO:0007669"/>
    <property type="project" value="TreeGrafter"/>
</dbReference>
<sequence length="274" mass="28840">MTTSTIVFFHAHPDDEALISAGTIARAVDAGHRVVLVLATDGGAGFFDPSLLAAGETLADRRRREAQASAEALGVTELLFLGFADSGLEPPAAGDWPAGSLCATSPAEATERLVKILQEQSADLLMADDSAGGYGHPDHVRVHAVALAAAAELELPFIEVTIDREFLSGGIDLAASLGLEVPEGFVPPDLSNWYTPHSQLTHTVDVSGALDRKRASMAAHATQASSESADSVRTLAVFIGLPEDIFAIAFATEWFVSHQPIPEQFSALFTPVTQ</sequence>
<gene>
    <name evidence="1" type="ORF">UFOPK1392_00120</name>
</gene>
<evidence type="ECO:0000313" key="1">
    <source>
        <dbReference type="EMBL" id="CAB4322386.1"/>
    </source>
</evidence>
<proteinExistence type="predicted"/>
<dbReference type="Gene3D" id="3.40.50.10320">
    <property type="entry name" value="LmbE-like"/>
    <property type="match status" value="1"/>
</dbReference>
<protein>
    <submittedName>
        <fullName evidence="1">Unannotated protein</fullName>
    </submittedName>
</protein>
<organism evidence="1">
    <name type="scientific">freshwater metagenome</name>
    <dbReference type="NCBI Taxonomy" id="449393"/>
    <lineage>
        <taxon>unclassified sequences</taxon>
        <taxon>metagenomes</taxon>
        <taxon>ecological metagenomes</taxon>
    </lineage>
</organism>
<dbReference type="SUPFAM" id="SSF102588">
    <property type="entry name" value="LmbE-like"/>
    <property type="match status" value="1"/>
</dbReference>
<dbReference type="InterPro" id="IPR003737">
    <property type="entry name" value="GlcNAc_PI_deacetylase-related"/>
</dbReference>